<evidence type="ECO:0000313" key="2">
    <source>
        <dbReference type="EMBL" id="CAF9908631.1"/>
    </source>
</evidence>
<gene>
    <name evidence="2" type="ORF">GOMPHAMPRED_006223</name>
</gene>
<feature type="region of interest" description="Disordered" evidence="1">
    <location>
        <begin position="336"/>
        <end position="375"/>
    </location>
</feature>
<sequence>MPRVRMKGRSVQPPGLSTPSPIVTLCLDIVKKRSHNLKQVTSDDVVMPVLAYNAPKSATSNDSQDVNIVKTDDTSATTVSESNLLDKTREGSFDLPVRAQGEINLTGFDITKFYGDFALSKRKYIGQVDERRTRNYPSRFQALSMSEVIAYEYKYSKQQGNFQPMSAQGTAHSDIEDSNILVTWEAYQAEKERHERETKQLEYARIARENELLFLGHSSCGVVKESHNDVESERALLPDETDLLEFSPVIAPISAPAASTFESQESKAFILSPGHLQEETELQHIDTAKTPKPAYLLHIPTNLTSSTNVSTPNPSKPSFGGMVIQGLRDYRPLVKASSTQRQDLNSQARAPPTIQKPASQVESDSASDSDDLIEL</sequence>
<feature type="compositionally biased region" description="Low complexity" evidence="1">
    <location>
        <begin position="303"/>
        <end position="318"/>
    </location>
</feature>
<reference evidence="2" key="1">
    <citation type="submission" date="2021-03" db="EMBL/GenBank/DDBJ databases">
        <authorList>
            <person name="Tagirdzhanova G."/>
        </authorList>
    </citation>
    <scope>NUCLEOTIDE SEQUENCE</scope>
</reference>
<dbReference type="Proteomes" id="UP000664169">
    <property type="component" value="Unassembled WGS sequence"/>
</dbReference>
<evidence type="ECO:0000256" key="1">
    <source>
        <dbReference type="SAM" id="MobiDB-lite"/>
    </source>
</evidence>
<protein>
    <submittedName>
        <fullName evidence="2">Uncharacterized protein</fullName>
    </submittedName>
</protein>
<organism evidence="2 3">
    <name type="scientific">Gomphillus americanus</name>
    <dbReference type="NCBI Taxonomy" id="1940652"/>
    <lineage>
        <taxon>Eukaryota</taxon>
        <taxon>Fungi</taxon>
        <taxon>Dikarya</taxon>
        <taxon>Ascomycota</taxon>
        <taxon>Pezizomycotina</taxon>
        <taxon>Lecanoromycetes</taxon>
        <taxon>OSLEUM clade</taxon>
        <taxon>Ostropomycetidae</taxon>
        <taxon>Ostropales</taxon>
        <taxon>Graphidaceae</taxon>
        <taxon>Gomphilloideae</taxon>
        <taxon>Gomphillus</taxon>
    </lineage>
</organism>
<dbReference type="EMBL" id="CAJPDQ010000004">
    <property type="protein sequence ID" value="CAF9908631.1"/>
    <property type="molecule type" value="Genomic_DNA"/>
</dbReference>
<feature type="region of interest" description="Disordered" evidence="1">
    <location>
        <begin position="303"/>
        <end position="322"/>
    </location>
</feature>
<name>A0A8H3ETI8_9LECA</name>
<evidence type="ECO:0000313" key="3">
    <source>
        <dbReference type="Proteomes" id="UP000664169"/>
    </source>
</evidence>
<feature type="compositionally biased region" description="Acidic residues" evidence="1">
    <location>
        <begin position="365"/>
        <end position="375"/>
    </location>
</feature>
<dbReference type="AlphaFoldDB" id="A0A8H3ETI8"/>
<accession>A0A8H3ETI8</accession>
<comment type="caution">
    <text evidence="2">The sequence shown here is derived from an EMBL/GenBank/DDBJ whole genome shotgun (WGS) entry which is preliminary data.</text>
</comment>
<feature type="compositionally biased region" description="Polar residues" evidence="1">
    <location>
        <begin position="336"/>
        <end position="348"/>
    </location>
</feature>
<keyword evidence="3" id="KW-1185">Reference proteome</keyword>
<proteinExistence type="predicted"/>